<dbReference type="InterPro" id="IPR002486">
    <property type="entry name" value="Col_cuticle_N"/>
</dbReference>
<feature type="compositionally biased region" description="Basic and acidic residues" evidence="2">
    <location>
        <begin position="341"/>
        <end position="364"/>
    </location>
</feature>
<dbReference type="EMBL" id="CAKAEH010000228">
    <property type="protein sequence ID" value="CAG9530339.1"/>
    <property type="molecule type" value="Genomic_DNA"/>
</dbReference>
<feature type="region of interest" description="Disordered" evidence="2">
    <location>
        <begin position="70"/>
        <end position="398"/>
    </location>
</feature>
<sequence>MQQYRLHTPATIAASLCGIAFIALIIIFPIILNDIAQMEEELTLHRDHYQTMSNTIWNYLMQQNQQIRISRSVRRNRSQYDNGEENDDRKSVEEGKGGYGEEERNGKKNGYENGGKPGRVISQNGCPRGPVGPPGEPGERGENGMDGLPGKEGIVGVYESLKKGPCSQCPPGRPGLPGYKGRRGPRGPLGGKGEPGKPGRNGADGEEGPEGDIGQAGPQGPPGEDGEPGQSGYQCIHGPPGKKGDIGPVGPEGDQGPPGERGDEGAIGLPGEPGRPGPKGVEGPRGISGPTGLPGITGGDAEYCPCPIRGDKGRGDGYDFKQPSSGGKAEEDGNGPIGVHPKIELEGSKIESKGKPDEVSKIADKPPATRPLNGEEGEALGDSFPGAKGKLDETQTIQPYQKLALAASLRRRH</sequence>
<dbReference type="SMART" id="SM01088">
    <property type="entry name" value="Col_cuticle_N"/>
    <property type="match status" value="1"/>
</dbReference>
<dbReference type="AlphaFoldDB" id="A0A8J2Q8A9"/>
<dbReference type="PANTHER" id="PTHR24637">
    <property type="entry name" value="COLLAGEN"/>
    <property type="match status" value="1"/>
</dbReference>
<name>A0A8J2Q8A9_9BILA</name>
<dbReference type="Pfam" id="PF01391">
    <property type="entry name" value="Collagen"/>
    <property type="match status" value="1"/>
</dbReference>
<dbReference type="Pfam" id="PF01484">
    <property type="entry name" value="Col_cuticle_N"/>
    <property type="match status" value="1"/>
</dbReference>
<keyword evidence="6" id="KW-1185">Reference proteome</keyword>
<keyword evidence="3" id="KW-0812">Transmembrane</keyword>
<keyword evidence="1" id="KW-0677">Repeat</keyword>
<feature type="transmembrane region" description="Helical" evidence="3">
    <location>
        <begin position="12"/>
        <end position="32"/>
    </location>
</feature>
<protein>
    <recommendedName>
        <fullName evidence="4">Nematode cuticle collagen N-terminal domain-containing protein</fullName>
    </recommendedName>
</protein>
<keyword evidence="3" id="KW-0472">Membrane</keyword>
<dbReference type="OrthoDB" id="6380629at2759"/>
<gene>
    <name evidence="5" type="ORF">CJOHNSTONI_LOCUS844</name>
</gene>
<evidence type="ECO:0000259" key="4">
    <source>
        <dbReference type="SMART" id="SM01088"/>
    </source>
</evidence>
<evidence type="ECO:0000313" key="5">
    <source>
        <dbReference type="EMBL" id="CAG9530339.1"/>
    </source>
</evidence>
<evidence type="ECO:0000256" key="1">
    <source>
        <dbReference type="ARBA" id="ARBA00022737"/>
    </source>
</evidence>
<proteinExistence type="predicted"/>
<evidence type="ECO:0000256" key="3">
    <source>
        <dbReference type="SAM" id="Phobius"/>
    </source>
</evidence>
<organism evidence="5 6">
    <name type="scientific">Cercopithifilaria johnstoni</name>
    <dbReference type="NCBI Taxonomy" id="2874296"/>
    <lineage>
        <taxon>Eukaryota</taxon>
        <taxon>Metazoa</taxon>
        <taxon>Ecdysozoa</taxon>
        <taxon>Nematoda</taxon>
        <taxon>Chromadorea</taxon>
        <taxon>Rhabditida</taxon>
        <taxon>Spirurina</taxon>
        <taxon>Spiruromorpha</taxon>
        <taxon>Filarioidea</taxon>
        <taxon>Onchocercidae</taxon>
        <taxon>Cercopithifilaria</taxon>
    </lineage>
</organism>
<dbReference type="Proteomes" id="UP000746747">
    <property type="component" value="Unassembled WGS sequence"/>
</dbReference>
<feature type="domain" description="Nematode cuticle collagen N-terminal" evidence="4">
    <location>
        <begin position="8"/>
        <end position="60"/>
    </location>
</feature>
<evidence type="ECO:0000313" key="6">
    <source>
        <dbReference type="Proteomes" id="UP000746747"/>
    </source>
</evidence>
<keyword evidence="3" id="KW-1133">Transmembrane helix</keyword>
<dbReference type="InterPro" id="IPR008160">
    <property type="entry name" value="Collagen"/>
</dbReference>
<comment type="caution">
    <text evidence="5">The sequence shown here is derived from an EMBL/GenBank/DDBJ whole genome shotgun (WGS) entry which is preliminary data.</text>
</comment>
<feature type="compositionally biased region" description="Basic and acidic residues" evidence="2">
    <location>
        <begin position="87"/>
        <end position="110"/>
    </location>
</feature>
<dbReference type="GO" id="GO:0042302">
    <property type="term" value="F:structural constituent of cuticle"/>
    <property type="evidence" value="ECO:0007669"/>
    <property type="project" value="InterPro"/>
</dbReference>
<reference evidence="5" key="1">
    <citation type="submission" date="2021-09" db="EMBL/GenBank/DDBJ databases">
        <authorList>
            <consortium name="Pathogen Informatics"/>
        </authorList>
    </citation>
    <scope>NUCLEOTIDE SEQUENCE</scope>
</reference>
<accession>A0A8J2Q8A9</accession>
<feature type="compositionally biased region" description="Basic and acidic residues" evidence="2">
    <location>
        <begin position="309"/>
        <end position="319"/>
    </location>
</feature>
<evidence type="ECO:0000256" key="2">
    <source>
        <dbReference type="SAM" id="MobiDB-lite"/>
    </source>
</evidence>